<accession>A0A2P4YF22</accession>
<evidence type="ECO:0000313" key="1">
    <source>
        <dbReference type="EMBL" id="POM76417.1"/>
    </source>
</evidence>
<gene>
    <name evidence="1" type="ORF">PHPALM_6341</name>
</gene>
<comment type="caution">
    <text evidence="1">The sequence shown here is derived from an EMBL/GenBank/DDBJ whole genome shotgun (WGS) entry which is preliminary data.</text>
</comment>
<protein>
    <submittedName>
        <fullName evidence="1">Uncharacterized protein</fullName>
    </submittedName>
</protein>
<reference evidence="1 2" key="1">
    <citation type="journal article" date="2017" name="Genome Biol. Evol.">
        <title>Phytophthora megakarya and P. palmivora, closely related causal agents of cacao black pod rot, underwent increases in genome sizes and gene numbers by different mechanisms.</title>
        <authorList>
            <person name="Ali S.S."/>
            <person name="Shao J."/>
            <person name="Lary D.J."/>
            <person name="Kronmiller B."/>
            <person name="Shen D."/>
            <person name="Strem M.D."/>
            <person name="Amoako-Attah I."/>
            <person name="Akrofi A.Y."/>
            <person name="Begoude B.A."/>
            <person name="Ten Hoopen G.M."/>
            <person name="Coulibaly K."/>
            <person name="Kebe B.I."/>
            <person name="Melnick R.L."/>
            <person name="Guiltinan M.J."/>
            <person name="Tyler B.M."/>
            <person name="Meinhardt L.W."/>
            <person name="Bailey B.A."/>
        </authorList>
    </citation>
    <scope>NUCLEOTIDE SEQUENCE [LARGE SCALE GENOMIC DNA]</scope>
    <source>
        <strain evidence="2">sbr112.9</strain>
    </source>
</reference>
<dbReference type="AlphaFoldDB" id="A0A2P4YF22"/>
<dbReference type="OrthoDB" id="10409335at2759"/>
<keyword evidence="2" id="KW-1185">Reference proteome</keyword>
<name>A0A2P4YF22_9STRA</name>
<organism evidence="1 2">
    <name type="scientific">Phytophthora palmivora</name>
    <dbReference type="NCBI Taxonomy" id="4796"/>
    <lineage>
        <taxon>Eukaryota</taxon>
        <taxon>Sar</taxon>
        <taxon>Stramenopiles</taxon>
        <taxon>Oomycota</taxon>
        <taxon>Peronosporomycetes</taxon>
        <taxon>Peronosporales</taxon>
        <taxon>Peronosporaceae</taxon>
        <taxon>Phytophthora</taxon>
    </lineage>
</organism>
<proteinExistence type="predicted"/>
<dbReference type="EMBL" id="NCKW01003446">
    <property type="protein sequence ID" value="POM76417.1"/>
    <property type="molecule type" value="Genomic_DNA"/>
</dbReference>
<dbReference type="Proteomes" id="UP000237271">
    <property type="component" value="Unassembled WGS sequence"/>
</dbReference>
<evidence type="ECO:0000313" key="2">
    <source>
        <dbReference type="Proteomes" id="UP000237271"/>
    </source>
</evidence>
<sequence length="79" mass="8893">MPLLLLRPIVKATVAQRDTSAETIDDVIISGGSFHGILQKSWRLFGGRGKCRAVRTDGEWKHVMQFRPKKKVVESTKSE</sequence>